<dbReference type="Pfam" id="PF01910">
    <property type="entry name" value="Thiamine_BP"/>
    <property type="match status" value="1"/>
</dbReference>
<dbReference type="OrthoDB" id="5587367at2759"/>
<dbReference type="EMBL" id="JANBQB010000126">
    <property type="protein sequence ID" value="KAJ1981408.1"/>
    <property type="molecule type" value="Genomic_DNA"/>
</dbReference>
<dbReference type="PANTHER" id="PTHR33777">
    <property type="entry name" value="UPF0045 PROTEIN ECM15"/>
    <property type="match status" value="1"/>
</dbReference>
<evidence type="ECO:0000313" key="4">
    <source>
        <dbReference type="Proteomes" id="UP001151582"/>
    </source>
</evidence>
<dbReference type="GO" id="GO:0005829">
    <property type="term" value="C:cytosol"/>
    <property type="evidence" value="ECO:0007669"/>
    <property type="project" value="TreeGrafter"/>
</dbReference>
<name>A0A9W8B9H4_9FUNG</name>
<dbReference type="InterPro" id="IPR051614">
    <property type="entry name" value="UPF0045_domain"/>
</dbReference>
<proteinExistence type="inferred from homology"/>
<sequence>MNSSTSASKCVAACIKVIQNCEDIKYSCHACGTSLEGDYATVTKVVGECVDMLHTHGIARVMAHFSFSSRTDAEESIAGRMESLKAQCDNS</sequence>
<feature type="domain" description="Thiamine-binding protein" evidence="2">
    <location>
        <begin position="3"/>
        <end position="84"/>
    </location>
</feature>
<keyword evidence="4" id="KW-1185">Reference proteome</keyword>
<organism evidence="3 4">
    <name type="scientific">Dimargaris verticillata</name>
    <dbReference type="NCBI Taxonomy" id="2761393"/>
    <lineage>
        <taxon>Eukaryota</taxon>
        <taxon>Fungi</taxon>
        <taxon>Fungi incertae sedis</taxon>
        <taxon>Zoopagomycota</taxon>
        <taxon>Kickxellomycotina</taxon>
        <taxon>Dimargaritomycetes</taxon>
        <taxon>Dimargaritales</taxon>
        <taxon>Dimargaritaceae</taxon>
        <taxon>Dimargaris</taxon>
    </lineage>
</organism>
<comment type="similarity">
    <text evidence="1">Belongs to the UPF0045 family.</text>
</comment>
<dbReference type="Proteomes" id="UP001151582">
    <property type="component" value="Unassembled WGS sequence"/>
</dbReference>
<dbReference type="NCBIfam" id="TIGR00106">
    <property type="entry name" value="MTH1187 family thiamine-binding protein"/>
    <property type="match status" value="1"/>
</dbReference>
<dbReference type="AlphaFoldDB" id="A0A9W8B9H4"/>
<dbReference type="Gene3D" id="3.30.70.930">
    <property type="match status" value="1"/>
</dbReference>
<protein>
    <recommendedName>
        <fullName evidence="2">Thiamine-binding protein domain-containing protein</fullName>
    </recommendedName>
</protein>
<reference evidence="3" key="1">
    <citation type="submission" date="2022-07" db="EMBL/GenBank/DDBJ databases">
        <title>Phylogenomic reconstructions and comparative analyses of Kickxellomycotina fungi.</title>
        <authorList>
            <person name="Reynolds N.K."/>
            <person name="Stajich J.E."/>
            <person name="Barry K."/>
            <person name="Grigoriev I.V."/>
            <person name="Crous P."/>
            <person name="Smith M.E."/>
        </authorList>
    </citation>
    <scope>NUCLEOTIDE SEQUENCE</scope>
    <source>
        <strain evidence="3">RSA 567</strain>
    </source>
</reference>
<comment type="caution">
    <text evidence="3">The sequence shown here is derived from an EMBL/GenBank/DDBJ whole genome shotgun (WGS) entry which is preliminary data.</text>
</comment>
<dbReference type="SUPFAM" id="SSF89957">
    <property type="entry name" value="MTH1187/YkoF-like"/>
    <property type="match status" value="1"/>
</dbReference>
<dbReference type="InterPro" id="IPR002767">
    <property type="entry name" value="Thiamine_BP"/>
</dbReference>
<evidence type="ECO:0000256" key="1">
    <source>
        <dbReference type="ARBA" id="ARBA00010272"/>
    </source>
</evidence>
<dbReference type="PANTHER" id="PTHR33777:SF1">
    <property type="entry name" value="UPF0045 PROTEIN ECM15"/>
    <property type="match status" value="1"/>
</dbReference>
<evidence type="ECO:0000313" key="3">
    <source>
        <dbReference type="EMBL" id="KAJ1981408.1"/>
    </source>
</evidence>
<gene>
    <name evidence="3" type="ORF">H4R34_002081</name>
</gene>
<dbReference type="InterPro" id="IPR029756">
    <property type="entry name" value="MTH1187/YkoF-like"/>
</dbReference>
<evidence type="ECO:0000259" key="2">
    <source>
        <dbReference type="Pfam" id="PF01910"/>
    </source>
</evidence>
<accession>A0A9W8B9H4</accession>